<protein>
    <submittedName>
        <fullName evidence="3">NIPSNAP family containing protein</fullName>
    </submittedName>
    <submittedName>
        <fullName evidence="2">NIPSNAP family protein</fullName>
    </submittedName>
</protein>
<dbReference type="RefSeq" id="WP_045287245.1">
    <property type="nucleotide sequence ID" value="NZ_CACVCI010000001.1"/>
</dbReference>
<gene>
    <name evidence="3" type="ORF">ABW06_24275</name>
    <name evidence="2" type="ORF">QEG54_000709</name>
</gene>
<evidence type="ECO:0000259" key="1">
    <source>
        <dbReference type="Pfam" id="PF07978"/>
    </source>
</evidence>
<sequence length="108" mass="12859">MIVEMRIYRCMPGRLPALLERFRHTTLGFFAKYGIKQIGFWTTEVGENNHTLTYLLSWEDMAEREKCWNAFQADVEWQEKRAESERQHAIVSRIENSFLLPTDFSALR</sequence>
<dbReference type="Gene3D" id="3.30.70.100">
    <property type="match status" value="1"/>
</dbReference>
<dbReference type="Pfam" id="PF07978">
    <property type="entry name" value="NIPSNAP"/>
    <property type="match status" value="1"/>
</dbReference>
<reference evidence="3 4" key="1">
    <citation type="submission" date="2015-05" db="EMBL/GenBank/DDBJ databases">
        <title>Genome sequences of Pluralibacter gergoviae.</title>
        <authorList>
            <person name="Greninger A.L."/>
            <person name="Miller S."/>
        </authorList>
    </citation>
    <scope>NUCLEOTIDE SEQUENCE [LARGE SCALE GENOMIC DNA]</scope>
    <source>
        <strain evidence="3 4">JS81F13</strain>
    </source>
</reference>
<evidence type="ECO:0000313" key="4">
    <source>
        <dbReference type="Proteomes" id="UP000036196"/>
    </source>
</evidence>
<dbReference type="Proteomes" id="UP000036196">
    <property type="component" value="Unassembled WGS sequence"/>
</dbReference>
<reference evidence="2" key="2">
    <citation type="submission" date="2024-02" db="EMBL/GenBank/DDBJ databases">
        <authorList>
            <consortium name="Clinical and Environmental Microbiology Branch: Whole genome sequencing antimicrobial resistance pathogens in the healthcare setting"/>
        </authorList>
    </citation>
    <scope>NUCLEOTIDE SEQUENCE</scope>
    <source>
        <strain evidence="2">2021DK-00143</strain>
    </source>
</reference>
<dbReference type="InterPro" id="IPR012577">
    <property type="entry name" value="NIPSNAP"/>
</dbReference>
<evidence type="ECO:0000313" key="3">
    <source>
        <dbReference type="EMBL" id="KMK09136.1"/>
    </source>
</evidence>
<organism evidence="3 4">
    <name type="scientific">Pluralibacter gergoviae</name>
    <name type="common">Enterobacter gergoviae</name>
    <dbReference type="NCBI Taxonomy" id="61647"/>
    <lineage>
        <taxon>Bacteria</taxon>
        <taxon>Pseudomonadati</taxon>
        <taxon>Pseudomonadota</taxon>
        <taxon>Gammaproteobacteria</taxon>
        <taxon>Enterobacterales</taxon>
        <taxon>Enterobacteriaceae</taxon>
        <taxon>Pluralibacter</taxon>
    </lineage>
</organism>
<comment type="caution">
    <text evidence="3">The sequence shown here is derived from an EMBL/GenBank/DDBJ whole genome shotgun (WGS) entry which is preliminary data.</text>
</comment>
<dbReference type="EMBL" id="LDZF01000043">
    <property type="protein sequence ID" value="KMK09136.1"/>
    <property type="molecule type" value="Genomic_DNA"/>
</dbReference>
<accession>A0A0F0W2N3</accession>
<feature type="domain" description="NIPSNAP" evidence="1">
    <location>
        <begin position="3"/>
        <end position="105"/>
    </location>
</feature>
<dbReference type="PATRIC" id="fig|61647.13.peg.1530"/>
<name>A0A0F0W2N3_PLUGE</name>
<dbReference type="AlphaFoldDB" id="A0A0F0W2N3"/>
<evidence type="ECO:0000313" key="2">
    <source>
        <dbReference type="EMBL" id="EML1470028.1"/>
    </source>
</evidence>
<dbReference type="EMBL" id="ABLOKC030000002">
    <property type="protein sequence ID" value="EML1470028.1"/>
    <property type="molecule type" value="Genomic_DNA"/>
</dbReference>
<proteinExistence type="predicted"/>
<dbReference type="InterPro" id="IPR011008">
    <property type="entry name" value="Dimeric_a/b-barrel"/>
</dbReference>
<dbReference type="SUPFAM" id="SSF54909">
    <property type="entry name" value="Dimeric alpha+beta barrel"/>
    <property type="match status" value="1"/>
</dbReference>
<keyword evidence="4" id="KW-1185">Reference proteome</keyword>